<evidence type="ECO:0000313" key="13">
    <source>
        <dbReference type="EMBL" id="MFA0789189.1"/>
    </source>
</evidence>
<comment type="similarity">
    <text evidence="10">Belongs to the TRAFAC class YlqF/YawG GTPase family. RsgA subfamily.</text>
</comment>
<keyword evidence="2 10" id="KW-0690">Ribosome biogenesis</keyword>
<evidence type="ECO:0000256" key="5">
    <source>
        <dbReference type="ARBA" id="ARBA00022741"/>
    </source>
</evidence>
<feature type="binding site" evidence="10">
    <location>
        <position position="306"/>
    </location>
    <ligand>
        <name>Zn(2+)</name>
        <dbReference type="ChEBI" id="CHEBI:29105"/>
    </ligand>
</feature>
<evidence type="ECO:0000259" key="12">
    <source>
        <dbReference type="PROSITE" id="PS51721"/>
    </source>
</evidence>
<evidence type="ECO:0000256" key="8">
    <source>
        <dbReference type="ARBA" id="ARBA00022884"/>
    </source>
</evidence>
<dbReference type="Gene3D" id="1.10.40.50">
    <property type="entry name" value="Probable gtpase engc, domain 3"/>
    <property type="match status" value="1"/>
</dbReference>
<keyword evidence="3 10" id="KW-0479">Metal-binding</keyword>
<dbReference type="InterPro" id="IPR030378">
    <property type="entry name" value="G_CP_dom"/>
</dbReference>
<dbReference type="InterPro" id="IPR027417">
    <property type="entry name" value="P-loop_NTPase"/>
</dbReference>
<feature type="domain" description="CP-type G" evidence="12">
    <location>
        <begin position="120"/>
        <end position="276"/>
    </location>
</feature>
<gene>
    <name evidence="10 13" type="primary">rsgA</name>
    <name evidence="13" type="ORF">ACCI51_01440</name>
</gene>
<dbReference type="Pfam" id="PF03193">
    <property type="entry name" value="RsgA_GTPase"/>
    <property type="match status" value="1"/>
</dbReference>
<accession>A0ABV4NI20</accession>
<dbReference type="EC" id="3.6.1.-" evidence="10"/>
<evidence type="ECO:0000256" key="6">
    <source>
        <dbReference type="ARBA" id="ARBA00022801"/>
    </source>
</evidence>
<feature type="binding site" evidence="10">
    <location>
        <position position="299"/>
    </location>
    <ligand>
        <name>Zn(2+)</name>
        <dbReference type="ChEBI" id="CHEBI:29105"/>
    </ligand>
</feature>
<keyword evidence="14" id="KW-1185">Reference proteome</keyword>
<keyword evidence="8 10" id="KW-0694">RNA-binding</keyword>
<evidence type="ECO:0000256" key="9">
    <source>
        <dbReference type="ARBA" id="ARBA00023134"/>
    </source>
</evidence>
<evidence type="ECO:0000259" key="11">
    <source>
        <dbReference type="PROSITE" id="PS50936"/>
    </source>
</evidence>
<feature type="binding site" evidence="10">
    <location>
        <position position="304"/>
    </location>
    <ligand>
        <name>Zn(2+)</name>
        <dbReference type="ChEBI" id="CHEBI:29105"/>
    </ligand>
</feature>
<dbReference type="Proteomes" id="UP001569414">
    <property type="component" value="Unassembled WGS sequence"/>
</dbReference>
<dbReference type="PROSITE" id="PS50936">
    <property type="entry name" value="ENGC_GTPASE"/>
    <property type="match status" value="1"/>
</dbReference>
<evidence type="ECO:0000256" key="7">
    <source>
        <dbReference type="ARBA" id="ARBA00022833"/>
    </source>
</evidence>
<organism evidence="13 14">
    <name type="scientific">Microbulbifer echini</name>
    <dbReference type="NCBI Taxonomy" id="1529067"/>
    <lineage>
        <taxon>Bacteria</taxon>
        <taxon>Pseudomonadati</taxon>
        <taxon>Pseudomonadota</taxon>
        <taxon>Gammaproteobacteria</taxon>
        <taxon>Cellvibrionales</taxon>
        <taxon>Microbulbiferaceae</taxon>
        <taxon>Microbulbifer</taxon>
    </lineage>
</organism>
<dbReference type="NCBIfam" id="TIGR00157">
    <property type="entry name" value="ribosome small subunit-dependent GTPase A"/>
    <property type="match status" value="1"/>
</dbReference>
<evidence type="ECO:0000256" key="1">
    <source>
        <dbReference type="ARBA" id="ARBA00022490"/>
    </source>
</evidence>
<feature type="binding site" evidence="10">
    <location>
        <begin position="167"/>
        <end position="170"/>
    </location>
    <ligand>
        <name>GTP</name>
        <dbReference type="ChEBI" id="CHEBI:37565"/>
    </ligand>
</feature>
<dbReference type="Gene3D" id="3.40.50.300">
    <property type="entry name" value="P-loop containing nucleotide triphosphate hydrolases"/>
    <property type="match status" value="1"/>
</dbReference>
<evidence type="ECO:0000256" key="3">
    <source>
        <dbReference type="ARBA" id="ARBA00022723"/>
    </source>
</evidence>
<dbReference type="CDD" id="cd01854">
    <property type="entry name" value="YjeQ_EngC"/>
    <property type="match status" value="1"/>
</dbReference>
<comment type="subcellular location">
    <subcellularLocation>
        <location evidence="10">Cytoplasm</location>
    </subcellularLocation>
</comment>
<dbReference type="PROSITE" id="PS51721">
    <property type="entry name" value="G_CP"/>
    <property type="match status" value="1"/>
</dbReference>
<dbReference type="EMBL" id="JBGMEL010000001">
    <property type="protein sequence ID" value="MFA0789189.1"/>
    <property type="molecule type" value="Genomic_DNA"/>
</dbReference>
<dbReference type="PANTHER" id="PTHR32120:SF10">
    <property type="entry name" value="SMALL RIBOSOMAL SUBUNIT BIOGENESIS GTPASE RSGA"/>
    <property type="match status" value="1"/>
</dbReference>
<feature type="binding site" evidence="10">
    <location>
        <position position="312"/>
    </location>
    <ligand>
        <name>Zn(2+)</name>
        <dbReference type="ChEBI" id="CHEBI:29105"/>
    </ligand>
</feature>
<reference evidence="13 14" key="1">
    <citation type="submission" date="2024-08" db="EMBL/GenBank/DDBJ databases">
        <authorList>
            <person name="Ishaq N."/>
        </authorList>
    </citation>
    <scope>NUCLEOTIDE SEQUENCE [LARGE SCALE GENOMIC DNA]</scope>
    <source>
        <strain evidence="13 14">JCM 30400</strain>
    </source>
</reference>
<keyword evidence="1 10" id="KW-0963">Cytoplasm</keyword>
<comment type="caution">
    <text evidence="13">The sequence shown here is derived from an EMBL/GenBank/DDBJ whole genome shotgun (WGS) entry which is preliminary data.</text>
</comment>
<keyword evidence="4 10" id="KW-0699">rRNA-binding</keyword>
<dbReference type="InterPro" id="IPR004881">
    <property type="entry name" value="Ribosome_biogen_GTPase_RsgA"/>
</dbReference>
<keyword evidence="9 10" id="KW-0342">GTP-binding</keyword>
<keyword evidence="6 10" id="KW-0378">Hydrolase</keyword>
<dbReference type="InterPro" id="IPR010914">
    <property type="entry name" value="RsgA_GTPase_dom"/>
</dbReference>
<dbReference type="RefSeq" id="WP_371842335.1">
    <property type="nucleotide sequence ID" value="NZ_JBGMEL010000001.1"/>
</dbReference>
<comment type="subunit">
    <text evidence="10">Monomer. Associates with 30S ribosomal subunit, binds 16S rRNA.</text>
</comment>
<evidence type="ECO:0000256" key="2">
    <source>
        <dbReference type="ARBA" id="ARBA00022517"/>
    </source>
</evidence>
<dbReference type="HAMAP" id="MF_01820">
    <property type="entry name" value="GTPase_RsgA"/>
    <property type="match status" value="1"/>
</dbReference>
<protein>
    <recommendedName>
        <fullName evidence="10">Small ribosomal subunit biogenesis GTPase RsgA</fullName>
        <ecNumber evidence="10">3.6.1.-</ecNumber>
    </recommendedName>
</protein>
<keyword evidence="5 10" id="KW-0547">Nucleotide-binding</keyword>
<evidence type="ECO:0000313" key="14">
    <source>
        <dbReference type="Proteomes" id="UP001569414"/>
    </source>
</evidence>
<evidence type="ECO:0000256" key="10">
    <source>
        <dbReference type="HAMAP-Rule" id="MF_01820"/>
    </source>
</evidence>
<feature type="domain" description="EngC GTPase" evidence="11">
    <location>
        <begin position="128"/>
        <end position="274"/>
    </location>
</feature>
<dbReference type="SUPFAM" id="SSF52540">
    <property type="entry name" value="P-loop containing nucleoside triphosphate hydrolases"/>
    <property type="match status" value="1"/>
</dbReference>
<keyword evidence="7 10" id="KW-0862">Zinc</keyword>
<proteinExistence type="inferred from homology"/>
<feature type="binding site" evidence="10">
    <location>
        <begin position="218"/>
        <end position="226"/>
    </location>
    <ligand>
        <name>GTP</name>
        <dbReference type="ChEBI" id="CHEBI:37565"/>
    </ligand>
</feature>
<dbReference type="PANTHER" id="PTHR32120">
    <property type="entry name" value="SMALL RIBOSOMAL SUBUNIT BIOGENESIS GTPASE RSGA"/>
    <property type="match status" value="1"/>
</dbReference>
<evidence type="ECO:0000256" key="4">
    <source>
        <dbReference type="ARBA" id="ARBA00022730"/>
    </source>
</evidence>
<comment type="cofactor">
    <cofactor evidence="10">
        <name>Zn(2+)</name>
        <dbReference type="ChEBI" id="CHEBI:29105"/>
    </cofactor>
    <text evidence="10">Binds 1 zinc ion per subunit.</text>
</comment>
<comment type="function">
    <text evidence="10">One of several proteins that assist in the late maturation steps of the functional core of the 30S ribosomal subunit. Helps release RbfA from mature subunits. May play a role in the assembly of ribosomal proteins into the subunit. Circularly permuted GTPase that catalyzes slow GTP hydrolysis, GTPase activity is stimulated by the 30S ribosomal subunit.</text>
</comment>
<name>A0ABV4NI20_9GAMM</name>
<sequence>MSKSHFFRRSVSRHGIQSAGLSNERTREVSPLEKLGWKPFFLQQLSFEELEQTLPLRVMAVHRNRLELAGEQGIVSLPLTANVALNMPTVGDWLLLQRETAHFERMLNRSSQFERMAPGGQQVQMIAANVDSVFIVSSMNEDFNLSRIERYLALAKESGCRPHLILSKADLCEDHSLFLQALRPFGELPVAVVNSLDKDSVVQLRLWCLPGETIALLGSSGVGKSTLLNTLSGEPLAETGEIREADSKGRHTTRKRSLHPLSWGALLLDSPGMREFGLVHVEGGLAQTFADLDELARECRFSDCQHQSEPGCAVQKAIANGSMEERRLQNWQKLQRELCRNSHTLAQKRAGDRALSQLYRSVQNQARLRKYPGEN</sequence>